<keyword evidence="2" id="KW-0812">Transmembrane</keyword>
<accession>A0A6V7STJ2</accession>
<dbReference type="AlphaFoldDB" id="A0A6V7STJ2"/>
<evidence type="ECO:0000256" key="1">
    <source>
        <dbReference type="ARBA" id="ARBA00009619"/>
    </source>
</evidence>
<sequence>MKTFLERLENKECILCPFYYFLNFVILISTYLLLVYLFVLLIIYIFFFFSLIFFFDFLDKMVLIYVKMSEESHSFVYETNVNNLIKNLKEDLINIYNLRCKILKLLDASLELAKHGPLRPEEFRGLTECDSYNSNEVICPDANNFRTGIPPPKDAAIKLINSVEKMKRQLVENGPKNGVSLNNLSKDLDLIVQNIKICYPVIETLPSYEPTRLILEKENYFNDELIPDETSMWWAGKEMDETLCLKNIIGKNEKTKIIVKLNPKKMGPPEREPRIDSETYKAMLAYYHQKKKEEKEFEEDDDDSYLNSEWASPLSLQKQLLGNLHDLKWKP</sequence>
<dbReference type="PANTHER" id="PTHR13238">
    <property type="entry name" value="PROTEIN C21ORF59"/>
    <property type="match status" value="1"/>
</dbReference>
<dbReference type="GO" id="GO:0003352">
    <property type="term" value="P:regulation of cilium movement"/>
    <property type="evidence" value="ECO:0007669"/>
    <property type="project" value="InterPro"/>
</dbReference>
<dbReference type="Proteomes" id="UP000515268">
    <property type="component" value="Chromosome PVPCR_08"/>
</dbReference>
<dbReference type="InterPro" id="IPR021298">
    <property type="entry name" value="CFAP298"/>
</dbReference>
<gene>
    <name evidence="3" type="ORF">PVPCR_0802410</name>
</gene>
<protein>
    <submittedName>
        <fullName evidence="3">Uncharacterized protein</fullName>
    </submittedName>
</protein>
<dbReference type="VEuPathDB" id="PlasmoDB:PVPCR_0802410"/>
<evidence type="ECO:0000256" key="2">
    <source>
        <dbReference type="SAM" id="Phobius"/>
    </source>
</evidence>
<dbReference type="Pfam" id="PF11069">
    <property type="entry name" value="CFAP298"/>
    <property type="match status" value="1"/>
</dbReference>
<organism evidence="3 4">
    <name type="scientific">Plasmodium vinckei petteri</name>
    <dbReference type="NCBI Taxonomy" id="138298"/>
    <lineage>
        <taxon>Eukaryota</taxon>
        <taxon>Sar</taxon>
        <taxon>Alveolata</taxon>
        <taxon>Apicomplexa</taxon>
        <taxon>Aconoidasida</taxon>
        <taxon>Haemosporida</taxon>
        <taxon>Plasmodiidae</taxon>
        <taxon>Plasmodium</taxon>
        <taxon>Plasmodium (Vinckeia)</taxon>
    </lineage>
</organism>
<keyword evidence="4" id="KW-1185">Reference proteome</keyword>
<keyword evidence="2" id="KW-1133">Transmembrane helix</keyword>
<evidence type="ECO:0000313" key="3">
    <source>
        <dbReference type="EMBL" id="CAD2103102.1"/>
    </source>
</evidence>
<dbReference type="PANTHER" id="PTHR13238:SF0">
    <property type="entry name" value="CILIA- AND FLAGELLA-ASSOCIATED PROTEIN 298"/>
    <property type="match status" value="1"/>
</dbReference>
<keyword evidence="2" id="KW-0472">Membrane</keyword>
<evidence type="ECO:0000313" key="4">
    <source>
        <dbReference type="Proteomes" id="UP000515268"/>
    </source>
</evidence>
<dbReference type="OrthoDB" id="276065at2759"/>
<name>A0A6V7STJ2_PLAVN</name>
<proteinExistence type="inferred from homology"/>
<dbReference type="EMBL" id="LR865413">
    <property type="protein sequence ID" value="CAD2103102.1"/>
    <property type="molecule type" value="Genomic_DNA"/>
</dbReference>
<comment type="similarity">
    <text evidence="1">Belongs to the CFAP298 family.</text>
</comment>
<feature type="transmembrane region" description="Helical" evidence="2">
    <location>
        <begin position="12"/>
        <end position="32"/>
    </location>
</feature>
<reference evidence="3 4" key="1">
    <citation type="submission" date="2020-08" db="EMBL/GenBank/DDBJ databases">
        <authorList>
            <person name="Ramaprasad A."/>
        </authorList>
    </citation>
    <scope>NUCLEOTIDE SEQUENCE [LARGE SCALE GENOMIC DNA]</scope>
</reference>